<feature type="domain" description="EamA" evidence="8">
    <location>
        <begin position="156"/>
        <end position="290"/>
    </location>
</feature>
<evidence type="ECO:0000256" key="7">
    <source>
        <dbReference type="SAM" id="Phobius"/>
    </source>
</evidence>
<sequence length="323" mass="33369">MNLQRAQKTAMAAFGALGLIWGSNFIFMKWASETITAGQITFLRVACGFLPVLAYALIRRDIKLSHLRHIHHFVVMSVLATSAYFFAFASGTALLPSGIAGALSGAIPLFTFLAAAVLLRSERITALRILGVVAGFAGVLLIARPWNAAGSVDPAGVSFMLLGSASVGLSFVYARKFLVGLSIPAAALTTYQMGLALLTLAVVTDFNGITAIGGDLRALVAMVLGLGLLGTGTAYILYYFIVDRLGAIMASSATYIPPVVALAIGWLLVGEPIDALHGIAVLLILAGVVALRPQKVSSPVPPAATPGSAPGGTDARGPEGHAV</sequence>
<feature type="transmembrane region" description="Helical" evidence="7">
    <location>
        <begin position="155"/>
        <end position="174"/>
    </location>
</feature>
<evidence type="ECO:0000256" key="5">
    <source>
        <dbReference type="ARBA" id="ARBA00023136"/>
    </source>
</evidence>
<evidence type="ECO:0000313" key="10">
    <source>
        <dbReference type="Proteomes" id="UP000273807"/>
    </source>
</evidence>
<keyword evidence="3 7" id="KW-0812">Transmembrane</keyword>
<feature type="transmembrane region" description="Helical" evidence="7">
    <location>
        <begin position="216"/>
        <end position="241"/>
    </location>
</feature>
<feature type="transmembrane region" description="Helical" evidence="7">
    <location>
        <begin position="126"/>
        <end position="143"/>
    </location>
</feature>
<evidence type="ECO:0000256" key="4">
    <source>
        <dbReference type="ARBA" id="ARBA00022989"/>
    </source>
</evidence>
<comment type="subcellular location">
    <subcellularLocation>
        <location evidence="1">Membrane</location>
        <topology evidence="1">Multi-pass membrane protein</topology>
    </subcellularLocation>
</comment>
<dbReference type="GO" id="GO:0016020">
    <property type="term" value="C:membrane"/>
    <property type="evidence" value="ECO:0007669"/>
    <property type="project" value="UniProtKB-SubCell"/>
</dbReference>
<dbReference type="PANTHER" id="PTHR32322:SF2">
    <property type="entry name" value="EAMA DOMAIN-CONTAINING PROTEIN"/>
    <property type="match status" value="1"/>
</dbReference>
<feature type="region of interest" description="Disordered" evidence="6">
    <location>
        <begin position="297"/>
        <end position="323"/>
    </location>
</feature>
<dbReference type="SUPFAM" id="SSF103481">
    <property type="entry name" value="Multidrug resistance efflux transporter EmrE"/>
    <property type="match status" value="2"/>
</dbReference>
<dbReference type="InterPro" id="IPR037185">
    <property type="entry name" value="EmrE-like"/>
</dbReference>
<keyword evidence="4 7" id="KW-1133">Transmembrane helix</keyword>
<gene>
    <name evidence="9" type="ORF">D7003_16085</name>
</gene>
<dbReference type="InterPro" id="IPR050638">
    <property type="entry name" value="AA-Vitamin_Transporters"/>
</dbReference>
<feature type="transmembrane region" description="Helical" evidence="7">
    <location>
        <begin position="12"/>
        <end position="31"/>
    </location>
</feature>
<evidence type="ECO:0000256" key="2">
    <source>
        <dbReference type="ARBA" id="ARBA00007362"/>
    </source>
</evidence>
<protein>
    <submittedName>
        <fullName evidence="9">DMT family transporter</fullName>
    </submittedName>
</protein>
<dbReference type="Proteomes" id="UP000273807">
    <property type="component" value="Unassembled WGS sequence"/>
</dbReference>
<feature type="transmembrane region" description="Helical" evidence="7">
    <location>
        <begin position="181"/>
        <end position="204"/>
    </location>
</feature>
<reference evidence="9 10" key="1">
    <citation type="submission" date="2018-10" db="EMBL/GenBank/DDBJ databases">
        <title>Genome sequencing of Arthrobacter oryzae TNB02.</title>
        <authorList>
            <person name="Cho Y.-J."/>
            <person name="Cho A."/>
            <person name="Kim O.-S."/>
        </authorList>
    </citation>
    <scope>NUCLEOTIDE SEQUENCE [LARGE SCALE GENOMIC DNA]</scope>
    <source>
        <strain evidence="9 10">TNB02</strain>
    </source>
</reference>
<evidence type="ECO:0000256" key="6">
    <source>
        <dbReference type="SAM" id="MobiDB-lite"/>
    </source>
</evidence>
<dbReference type="PANTHER" id="PTHR32322">
    <property type="entry name" value="INNER MEMBRANE TRANSPORTER"/>
    <property type="match status" value="1"/>
</dbReference>
<comment type="similarity">
    <text evidence="2">Belongs to the EamA transporter family.</text>
</comment>
<dbReference type="RefSeq" id="WP_123256426.1">
    <property type="nucleotide sequence ID" value="NZ_RBED01000126.1"/>
</dbReference>
<accession>A0A3N0BSJ2</accession>
<comment type="caution">
    <text evidence="9">The sequence shown here is derived from an EMBL/GenBank/DDBJ whole genome shotgun (WGS) entry which is preliminary data.</text>
</comment>
<keyword evidence="5 7" id="KW-0472">Membrane</keyword>
<dbReference type="OrthoDB" id="5242975at2"/>
<feature type="transmembrane region" description="Helical" evidence="7">
    <location>
        <begin position="37"/>
        <end position="58"/>
    </location>
</feature>
<dbReference type="Pfam" id="PF00892">
    <property type="entry name" value="EamA"/>
    <property type="match status" value="2"/>
</dbReference>
<evidence type="ECO:0000256" key="3">
    <source>
        <dbReference type="ARBA" id="ARBA00022692"/>
    </source>
</evidence>
<name>A0A3N0BSJ2_9MICC</name>
<keyword evidence="10" id="KW-1185">Reference proteome</keyword>
<feature type="transmembrane region" description="Helical" evidence="7">
    <location>
        <begin position="70"/>
        <end position="87"/>
    </location>
</feature>
<evidence type="ECO:0000313" key="9">
    <source>
        <dbReference type="EMBL" id="RNL51644.1"/>
    </source>
</evidence>
<dbReference type="InterPro" id="IPR000620">
    <property type="entry name" value="EamA_dom"/>
</dbReference>
<dbReference type="AlphaFoldDB" id="A0A3N0BSJ2"/>
<dbReference type="EMBL" id="RBED01000126">
    <property type="protein sequence ID" value="RNL51644.1"/>
    <property type="molecule type" value="Genomic_DNA"/>
</dbReference>
<feature type="domain" description="EamA" evidence="8">
    <location>
        <begin position="16"/>
        <end position="143"/>
    </location>
</feature>
<feature type="transmembrane region" description="Helical" evidence="7">
    <location>
        <begin position="248"/>
        <end position="269"/>
    </location>
</feature>
<feature type="transmembrane region" description="Helical" evidence="7">
    <location>
        <begin position="275"/>
        <end position="291"/>
    </location>
</feature>
<evidence type="ECO:0000259" key="8">
    <source>
        <dbReference type="Pfam" id="PF00892"/>
    </source>
</evidence>
<evidence type="ECO:0000256" key="1">
    <source>
        <dbReference type="ARBA" id="ARBA00004141"/>
    </source>
</evidence>
<proteinExistence type="inferred from homology"/>
<feature type="transmembrane region" description="Helical" evidence="7">
    <location>
        <begin position="99"/>
        <end position="119"/>
    </location>
</feature>
<organism evidence="9 10">
    <name type="scientific">Arthrobacter oryzae</name>
    <dbReference type="NCBI Taxonomy" id="409290"/>
    <lineage>
        <taxon>Bacteria</taxon>
        <taxon>Bacillati</taxon>
        <taxon>Actinomycetota</taxon>
        <taxon>Actinomycetes</taxon>
        <taxon>Micrococcales</taxon>
        <taxon>Micrococcaceae</taxon>
        <taxon>Arthrobacter</taxon>
    </lineage>
</organism>